<reference evidence="3" key="1">
    <citation type="submission" date="2019-06" db="EMBL/GenBank/DDBJ databases">
        <title>Complete genome sequence of Methylogaea oryzae strain JCM16910.</title>
        <authorList>
            <person name="Asakawa S."/>
        </authorList>
    </citation>
    <scope>NUCLEOTIDE SEQUENCE</scope>
    <source>
        <strain evidence="3">E10</strain>
    </source>
</reference>
<dbReference type="GO" id="GO:0020037">
    <property type="term" value="F:heme binding"/>
    <property type="evidence" value="ECO:0007669"/>
    <property type="project" value="InterPro"/>
</dbReference>
<dbReference type="GO" id="GO:0017004">
    <property type="term" value="P:cytochrome complex assembly"/>
    <property type="evidence" value="ECO:0007669"/>
    <property type="project" value="InterPro"/>
</dbReference>
<dbReference type="PANTHER" id="PTHR38034:SF1">
    <property type="entry name" value="INNER MEMBRANE PROTEIN YPJD"/>
    <property type="match status" value="1"/>
</dbReference>
<accession>A0A8D4VPP1</accession>
<keyword evidence="4" id="KW-1185">Reference proteome</keyword>
<dbReference type="AlphaFoldDB" id="A0A8D4VPP1"/>
<dbReference type="KEGG" id="moz:MoryE10_20870"/>
<feature type="transmembrane region" description="Helical" evidence="1">
    <location>
        <begin position="216"/>
        <end position="234"/>
    </location>
</feature>
<keyword evidence="1" id="KW-0472">Membrane</keyword>
<feature type="transmembrane region" description="Helical" evidence="1">
    <location>
        <begin position="135"/>
        <end position="155"/>
    </location>
</feature>
<dbReference type="Pfam" id="PF01578">
    <property type="entry name" value="Cytochrom_C_asm"/>
    <property type="match status" value="1"/>
</dbReference>
<feature type="transmembrane region" description="Helical" evidence="1">
    <location>
        <begin position="69"/>
        <end position="90"/>
    </location>
</feature>
<feature type="transmembrane region" description="Helical" evidence="1">
    <location>
        <begin position="6"/>
        <end position="25"/>
    </location>
</feature>
<evidence type="ECO:0000259" key="2">
    <source>
        <dbReference type="Pfam" id="PF01578"/>
    </source>
</evidence>
<feature type="transmembrane region" description="Helical" evidence="1">
    <location>
        <begin position="246"/>
        <end position="269"/>
    </location>
</feature>
<protein>
    <submittedName>
        <fullName evidence="3">Inner membrane protein YpjD</fullName>
    </submittedName>
</protein>
<dbReference type="EMBL" id="AP019782">
    <property type="protein sequence ID" value="BBL71481.1"/>
    <property type="molecule type" value="Genomic_DNA"/>
</dbReference>
<evidence type="ECO:0000313" key="4">
    <source>
        <dbReference type="Proteomes" id="UP000824988"/>
    </source>
</evidence>
<gene>
    <name evidence="3" type="ORF">MoryE10_20870</name>
</gene>
<feature type="domain" description="Cytochrome c assembly protein" evidence="2">
    <location>
        <begin position="51"/>
        <end position="268"/>
    </location>
</feature>
<evidence type="ECO:0000313" key="3">
    <source>
        <dbReference type="EMBL" id="BBL71481.1"/>
    </source>
</evidence>
<proteinExistence type="predicted"/>
<name>A0A8D4VPP1_9GAMM</name>
<keyword evidence="1" id="KW-0812">Transmembrane</keyword>
<dbReference type="PANTHER" id="PTHR38034">
    <property type="entry name" value="INNER MEMBRANE PROTEIN YPJD"/>
    <property type="match status" value="1"/>
</dbReference>
<dbReference type="Proteomes" id="UP000824988">
    <property type="component" value="Chromosome"/>
</dbReference>
<feature type="transmembrane region" description="Helical" evidence="1">
    <location>
        <begin position="97"/>
        <end position="115"/>
    </location>
</feature>
<dbReference type="GO" id="GO:0005886">
    <property type="term" value="C:plasma membrane"/>
    <property type="evidence" value="ECO:0007669"/>
    <property type="project" value="TreeGrafter"/>
</dbReference>
<sequence length="272" mass="29554">MILTLANIAGLSAIALYGTCTISLIRAGREPDATKHPQGTAMRLPWAAAALHAASLWPVLFDADGVDFGFLNMAALVALFIIALVLLVSARHPADKLGIFLFPLAALLLGLRLGIPQPPHLLHNTSVPMQFHVLASILAYSILNLAAVQALLVALQDWHLRKKQPLPLLGALPSLQTMETFLFRLISAGFLLLSLSLVTGLAYVEDLFAQHLAHKTVLSILAWLVFALLLWGRAARGWRGRTAMRWTLGGFAVLMLAYFGSKIVLELILHRA</sequence>
<evidence type="ECO:0000256" key="1">
    <source>
        <dbReference type="SAM" id="Phobius"/>
    </source>
</evidence>
<keyword evidence="1" id="KW-1133">Transmembrane helix</keyword>
<organism evidence="3 4">
    <name type="scientific">Methylogaea oryzae</name>
    <dbReference type="NCBI Taxonomy" id="1295382"/>
    <lineage>
        <taxon>Bacteria</taxon>
        <taxon>Pseudomonadati</taxon>
        <taxon>Pseudomonadota</taxon>
        <taxon>Gammaproteobacteria</taxon>
        <taxon>Methylococcales</taxon>
        <taxon>Methylococcaceae</taxon>
        <taxon>Methylogaea</taxon>
    </lineage>
</organism>
<feature type="transmembrane region" description="Helical" evidence="1">
    <location>
        <begin position="181"/>
        <end position="204"/>
    </location>
</feature>
<dbReference type="InterPro" id="IPR052372">
    <property type="entry name" value="YpjD/HemX"/>
</dbReference>
<dbReference type="InterPro" id="IPR002541">
    <property type="entry name" value="Cyt_c_assembly"/>
</dbReference>